<reference evidence="6 8" key="1">
    <citation type="submission" date="2015-09" db="EMBL/GenBank/DDBJ databases">
        <title>Draft genome sequence of Hydrogenibacillus schlegelii DSM 2000.</title>
        <authorList>
            <person name="Hemp J."/>
        </authorList>
    </citation>
    <scope>NUCLEOTIDE SEQUENCE [LARGE SCALE GENOMIC DNA]</scope>
    <source>
        <strain evidence="6 8">MA 48</strain>
    </source>
</reference>
<accession>A0A132N130</accession>
<dbReference type="FunFam" id="3.30.70.100:FF:000005">
    <property type="entry name" value="Copper-exporting P-type ATPase A"/>
    <property type="match status" value="1"/>
</dbReference>
<dbReference type="RefSeq" id="WP_066202224.1">
    <property type="nucleotide sequence ID" value="NZ_CBCSAS010000009.1"/>
</dbReference>
<dbReference type="InterPro" id="IPR017969">
    <property type="entry name" value="Heavy-metal-associated_CS"/>
</dbReference>
<dbReference type="InterPro" id="IPR006122">
    <property type="entry name" value="HMA_Cu_ion-bd"/>
</dbReference>
<dbReference type="OrthoDB" id="9813965at2"/>
<gene>
    <name evidence="7" type="ORF">HSCHL_0216</name>
    <name evidence="5" type="ORF">KM312_05330</name>
    <name evidence="6" type="ORF">SA87_03580</name>
</gene>
<name>A0A132N130_HYDSH</name>
<dbReference type="InterPro" id="IPR036163">
    <property type="entry name" value="HMA_dom_sf"/>
</dbReference>
<dbReference type="Gene3D" id="3.30.70.100">
    <property type="match status" value="1"/>
</dbReference>
<dbReference type="PROSITE" id="PS01047">
    <property type="entry name" value="HMA_1"/>
    <property type="match status" value="1"/>
</dbReference>
<evidence type="ECO:0000313" key="8">
    <source>
        <dbReference type="Proteomes" id="UP000243024"/>
    </source>
</evidence>
<reference evidence="5" key="3">
    <citation type="journal article" date="2021" name="Microbiology">
        <title>Metagenomic Analysis of the Microbial Community in the Underground Coal Fire Area (Kemerovo Region, Russia) Revealed Predominance of Thermophilic Members of the Phyla Deinococcus-thermus, Aquificae, and Firmicutes.</title>
        <authorList>
            <person name="Kadnikov V."/>
            <person name="Mardanov A.V."/>
            <person name="Beletsky A.V."/>
            <person name="Karnachuk O.V."/>
            <person name="Ravin N.V."/>
        </authorList>
    </citation>
    <scope>NUCLEOTIDE SEQUENCE</scope>
    <source>
        <strain evidence="5">RBS10-49</strain>
    </source>
</reference>
<dbReference type="EMBL" id="JAHHQF010000049">
    <property type="protein sequence ID" value="MBT9282064.1"/>
    <property type="molecule type" value="Genomic_DNA"/>
</dbReference>
<reference evidence="7 9" key="2">
    <citation type="submission" date="2017-08" db="EMBL/GenBank/DDBJ databases">
        <title>Burning lignite coal seam in the remote Altai Mountains harbors a hydrogen-driven thermophilic microbial community.</title>
        <authorList>
            <person name="Kadnikov V.V."/>
            <person name="Mardanov A.V."/>
            <person name="Ivasenko D."/>
            <person name="Beletsky A.V."/>
            <person name="Karnachuk O.V."/>
            <person name="Ravin N.V."/>
        </authorList>
    </citation>
    <scope>NUCLEOTIDE SEQUENCE [LARGE SCALE GENOMIC DNA]</scope>
    <source>
        <strain evidence="7">AL33</strain>
    </source>
</reference>
<dbReference type="SUPFAM" id="SSF55008">
    <property type="entry name" value="HMA, heavy metal-associated domain"/>
    <property type="match status" value="1"/>
</dbReference>
<keyword evidence="2" id="KW-0479">Metal-binding</keyword>
<dbReference type="PRINTS" id="PR00946">
    <property type="entry name" value="HGSCAVENGER"/>
</dbReference>
<dbReference type="EMBL" id="PEBV01000024">
    <property type="protein sequence ID" value="PTQ52380.1"/>
    <property type="molecule type" value="Genomic_DNA"/>
</dbReference>
<organism evidence="6 8">
    <name type="scientific">Hydrogenibacillus schlegelii</name>
    <name type="common">Bacillus schlegelii</name>
    <dbReference type="NCBI Taxonomy" id="1484"/>
    <lineage>
        <taxon>Bacteria</taxon>
        <taxon>Bacillati</taxon>
        <taxon>Bacillota</taxon>
        <taxon>Bacilli</taxon>
        <taxon>Bacillales</taxon>
        <taxon>Bacillales Family X. Incertae Sedis</taxon>
        <taxon>Hydrogenibacillus</taxon>
    </lineage>
</organism>
<dbReference type="EMBL" id="JXBB01000034">
    <property type="protein sequence ID" value="OAR03920.1"/>
    <property type="molecule type" value="Genomic_DNA"/>
</dbReference>
<evidence type="ECO:0000256" key="2">
    <source>
        <dbReference type="ARBA" id="ARBA00022723"/>
    </source>
</evidence>
<dbReference type="PROSITE" id="PS50846">
    <property type="entry name" value="HMA_2"/>
    <property type="match status" value="1"/>
</dbReference>
<evidence type="ECO:0000313" key="7">
    <source>
        <dbReference type="EMBL" id="PTQ52380.1"/>
    </source>
</evidence>
<comment type="caution">
    <text evidence="6">The sequence shown here is derived from an EMBL/GenBank/DDBJ whole genome shotgun (WGS) entry which is preliminary data.</text>
</comment>
<dbReference type="Pfam" id="PF00403">
    <property type="entry name" value="HMA"/>
    <property type="match status" value="1"/>
</dbReference>
<dbReference type="AlphaFoldDB" id="A0A132N130"/>
<dbReference type="CDD" id="cd00371">
    <property type="entry name" value="HMA"/>
    <property type="match status" value="1"/>
</dbReference>
<dbReference type="InterPro" id="IPR001802">
    <property type="entry name" value="MerP/CopZ"/>
</dbReference>
<evidence type="ECO:0000313" key="6">
    <source>
        <dbReference type="EMBL" id="OAR03920.1"/>
    </source>
</evidence>
<dbReference type="InterPro" id="IPR006121">
    <property type="entry name" value="HMA_dom"/>
</dbReference>
<dbReference type="Proteomes" id="UP000243024">
    <property type="component" value="Unassembled WGS sequence"/>
</dbReference>
<proteinExistence type="predicted"/>
<evidence type="ECO:0000313" key="9">
    <source>
        <dbReference type="Proteomes" id="UP000244180"/>
    </source>
</evidence>
<keyword evidence="3" id="KW-0186">Copper</keyword>
<evidence type="ECO:0000313" key="5">
    <source>
        <dbReference type="EMBL" id="MBT9282064.1"/>
    </source>
</evidence>
<feature type="domain" description="HMA" evidence="4">
    <location>
        <begin position="2"/>
        <end position="68"/>
    </location>
</feature>
<sequence length="75" mass="8078">MRELVLKIDGMTCGHCVHTVTKALSELDGVEDVHVELEGGRAEVAFDPARVDVEAMRRAVEAAGYTLVAAEPADR</sequence>
<evidence type="ECO:0000256" key="1">
    <source>
        <dbReference type="ARBA" id="ARBA00015313"/>
    </source>
</evidence>
<evidence type="ECO:0000256" key="3">
    <source>
        <dbReference type="ARBA" id="ARBA00023008"/>
    </source>
</evidence>
<dbReference type="NCBIfam" id="TIGR00003">
    <property type="entry name" value="copper ion binding protein"/>
    <property type="match status" value="1"/>
</dbReference>
<dbReference type="PANTHER" id="PTHR46594:SF4">
    <property type="entry name" value="P-TYPE CATION-TRANSPORTING ATPASE"/>
    <property type="match status" value="1"/>
</dbReference>
<dbReference type="Proteomes" id="UP000244180">
    <property type="component" value="Unassembled WGS sequence"/>
</dbReference>
<dbReference type="PANTHER" id="PTHR46594">
    <property type="entry name" value="P-TYPE CATION-TRANSPORTING ATPASE"/>
    <property type="match status" value="1"/>
</dbReference>
<keyword evidence="8" id="KW-1185">Reference proteome</keyword>
<dbReference type="GO" id="GO:0005507">
    <property type="term" value="F:copper ion binding"/>
    <property type="evidence" value="ECO:0007669"/>
    <property type="project" value="InterPro"/>
</dbReference>
<protein>
    <recommendedName>
        <fullName evidence="1">Copper chaperone CopZ</fullName>
    </recommendedName>
</protein>
<evidence type="ECO:0000259" key="4">
    <source>
        <dbReference type="PROSITE" id="PS50846"/>
    </source>
</evidence>
<dbReference type="STRING" id="1484.SA87_03580"/>
<dbReference type="Proteomes" id="UP000748108">
    <property type="component" value="Unassembled WGS sequence"/>
</dbReference>